<dbReference type="PANTHER" id="PTHR28259">
    <property type="entry name" value="FLUORIDE EXPORT PROTEIN 1-RELATED"/>
    <property type="match status" value="1"/>
</dbReference>
<evidence type="ECO:0000256" key="10">
    <source>
        <dbReference type="HAMAP-Rule" id="MF_00454"/>
    </source>
</evidence>
<dbReference type="GO" id="GO:0005886">
    <property type="term" value="C:plasma membrane"/>
    <property type="evidence" value="ECO:0007669"/>
    <property type="project" value="UniProtKB-SubCell"/>
</dbReference>
<organism evidence="11 12">
    <name type="scientific">Streptomyces evansiae</name>
    <dbReference type="NCBI Taxonomy" id="3075535"/>
    <lineage>
        <taxon>Bacteria</taxon>
        <taxon>Bacillati</taxon>
        <taxon>Actinomycetota</taxon>
        <taxon>Actinomycetes</taxon>
        <taxon>Kitasatosporales</taxon>
        <taxon>Streptomycetaceae</taxon>
        <taxon>Streptomyces</taxon>
    </lineage>
</organism>
<keyword evidence="10" id="KW-0479">Metal-binding</keyword>
<proteinExistence type="inferred from homology"/>
<evidence type="ECO:0000313" key="12">
    <source>
        <dbReference type="Proteomes" id="UP001183607"/>
    </source>
</evidence>
<evidence type="ECO:0000256" key="5">
    <source>
        <dbReference type="ARBA" id="ARBA00023136"/>
    </source>
</evidence>
<dbReference type="AlphaFoldDB" id="A0ABD5E9G0"/>
<evidence type="ECO:0000256" key="9">
    <source>
        <dbReference type="ARBA" id="ARBA00049940"/>
    </source>
</evidence>
<dbReference type="PANTHER" id="PTHR28259:SF1">
    <property type="entry name" value="FLUORIDE EXPORT PROTEIN 1-RELATED"/>
    <property type="match status" value="1"/>
</dbReference>
<evidence type="ECO:0000256" key="8">
    <source>
        <dbReference type="ARBA" id="ARBA00035585"/>
    </source>
</evidence>
<dbReference type="GO" id="GO:0140114">
    <property type="term" value="P:cellular detoxification of fluoride"/>
    <property type="evidence" value="ECO:0007669"/>
    <property type="project" value="UniProtKB-UniRule"/>
</dbReference>
<dbReference type="Proteomes" id="UP001183607">
    <property type="component" value="Unassembled WGS sequence"/>
</dbReference>
<evidence type="ECO:0000256" key="6">
    <source>
        <dbReference type="ARBA" id="ARBA00023303"/>
    </source>
</evidence>
<comment type="function">
    <text evidence="9 10">Fluoride-specific ion channel. Important for reducing fluoride concentration in the cell, thus reducing its toxicity.</text>
</comment>
<keyword evidence="10" id="KW-0406">Ion transport</keyword>
<keyword evidence="3 10" id="KW-0812">Transmembrane</keyword>
<evidence type="ECO:0000256" key="3">
    <source>
        <dbReference type="ARBA" id="ARBA00022692"/>
    </source>
</evidence>
<comment type="similarity">
    <text evidence="7 10">Belongs to the fluoride channel Fluc/FEX (TC 1.A.43) family.</text>
</comment>
<gene>
    <name evidence="10" type="primary">fluC</name>
    <name evidence="10" type="synonym">crcB</name>
    <name evidence="11" type="ORF">RM574_20355</name>
</gene>
<evidence type="ECO:0000256" key="4">
    <source>
        <dbReference type="ARBA" id="ARBA00022989"/>
    </source>
</evidence>
<reference evidence="12" key="1">
    <citation type="submission" date="2023-07" db="EMBL/GenBank/DDBJ databases">
        <title>30 novel species of actinomycetes from the DSMZ collection.</title>
        <authorList>
            <person name="Nouioui I."/>
        </authorList>
    </citation>
    <scope>NUCLEOTIDE SEQUENCE [LARGE SCALE GENOMIC DNA]</scope>
    <source>
        <strain evidence="12">DSM 41982</strain>
    </source>
</reference>
<feature type="transmembrane region" description="Helical" evidence="10">
    <location>
        <begin position="65"/>
        <end position="85"/>
    </location>
</feature>
<evidence type="ECO:0000256" key="7">
    <source>
        <dbReference type="ARBA" id="ARBA00035120"/>
    </source>
</evidence>
<keyword evidence="5 10" id="KW-0472">Membrane</keyword>
<feature type="transmembrane region" description="Helical" evidence="10">
    <location>
        <begin position="124"/>
        <end position="146"/>
    </location>
</feature>
<comment type="activity regulation">
    <text evidence="10">Na(+) is not transported, but it plays an essential structural role and its presence is essential for fluoride channel function.</text>
</comment>
<feature type="binding site" evidence="10">
    <location>
        <position position="103"/>
    </location>
    <ligand>
        <name>Na(+)</name>
        <dbReference type="ChEBI" id="CHEBI:29101"/>
        <note>structural</note>
    </ligand>
</feature>
<keyword evidence="10" id="KW-0915">Sodium</keyword>
<feature type="binding site" evidence="10">
    <location>
        <position position="106"/>
    </location>
    <ligand>
        <name>Na(+)</name>
        <dbReference type="ChEBI" id="CHEBI:29101"/>
        <note>structural</note>
    </ligand>
</feature>
<feature type="transmembrane region" description="Helical" evidence="10">
    <location>
        <begin position="92"/>
        <end position="112"/>
    </location>
</feature>
<accession>A0ABD5E9G0</accession>
<dbReference type="GO" id="GO:0062054">
    <property type="term" value="F:fluoride channel activity"/>
    <property type="evidence" value="ECO:0007669"/>
    <property type="project" value="UniProtKB-UniRule"/>
</dbReference>
<keyword evidence="10" id="KW-0813">Transport</keyword>
<keyword evidence="6 10" id="KW-0407">Ion channel</keyword>
<comment type="caution">
    <text evidence="11">The sequence shown here is derived from an EMBL/GenBank/DDBJ whole genome shotgun (WGS) entry which is preliminary data.</text>
</comment>
<comment type="catalytic activity">
    <reaction evidence="8">
        <text>fluoride(in) = fluoride(out)</text>
        <dbReference type="Rhea" id="RHEA:76159"/>
        <dbReference type="ChEBI" id="CHEBI:17051"/>
    </reaction>
    <physiologicalReaction direction="left-to-right" evidence="8">
        <dbReference type="Rhea" id="RHEA:76160"/>
    </physiologicalReaction>
</comment>
<protein>
    <recommendedName>
        <fullName evidence="10">Fluoride-specific ion channel FluC</fullName>
    </recommendedName>
</protein>
<dbReference type="HAMAP" id="MF_00454">
    <property type="entry name" value="FluC"/>
    <property type="match status" value="1"/>
</dbReference>
<evidence type="ECO:0000256" key="2">
    <source>
        <dbReference type="ARBA" id="ARBA00022475"/>
    </source>
</evidence>
<dbReference type="EMBL" id="JAVRER010000033">
    <property type="protein sequence ID" value="MDT0417837.1"/>
    <property type="molecule type" value="Genomic_DNA"/>
</dbReference>
<comment type="subcellular location">
    <subcellularLocation>
        <location evidence="1 10">Cell membrane</location>
        <topology evidence="1 10">Multi-pass membrane protein</topology>
    </subcellularLocation>
</comment>
<dbReference type="GO" id="GO:0046872">
    <property type="term" value="F:metal ion binding"/>
    <property type="evidence" value="ECO:0007669"/>
    <property type="project" value="UniProtKB-KW"/>
</dbReference>
<dbReference type="InterPro" id="IPR003691">
    <property type="entry name" value="FluC"/>
</dbReference>
<dbReference type="Pfam" id="PF02537">
    <property type="entry name" value="CRCB"/>
    <property type="match status" value="1"/>
</dbReference>
<evidence type="ECO:0000256" key="1">
    <source>
        <dbReference type="ARBA" id="ARBA00004651"/>
    </source>
</evidence>
<keyword evidence="4 10" id="KW-1133">Transmembrane helix</keyword>
<evidence type="ECO:0000313" key="11">
    <source>
        <dbReference type="EMBL" id="MDT0417837.1"/>
    </source>
</evidence>
<feature type="transmembrane region" description="Helical" evidence="10">
    <location>
        <begin position="31"/>
        <end position="53"/>
    </location>
</feature>
<keyword evidence="2 10" id="KW-1003">Cell membrane</keyword>
<name>A0ABD5E9G0_9ACTN</name>
<sequence>MKPRDPAEEPVDPDVGVDVPVSGLWDGQAPVFAVVAAGGALGAVARYGAAVLWPTASGRFPWTTFLVNVVGCALIGVLMAVVAELRPHTHRLVRPFLGTGVLGGFTTFSTYAMDVRGLLVAERYAAAGACLFGTMAAAVLTVWGSASLTRYALAERFAAVAETEGAR</sequence>
<dbReference type="RefSeq" id="WP_093854644.1">
    <property type="nucleotide sequence ID" value="NZ_JAVRER010000033.1"/>
</dbReference>